<dbReference type="PANTHER" id="PTHR43214:SF24">
    <property type="entry name" value="TRANSCRIPTIONAL REGULATORY PROTEIN NARL-RELATED"/>
    <property type="match status" value="1"/>
</dbReference>
<dbReference type="InterPro" id="IPR039420">
    <property type="entry name" value="WalR-like"/>
</dbReference>
<sequence>MTVGVIIVDDQALIRSAVRSLLDGDPELTVLGEARNGAEAVQLVRTLRPAVVVMDIRMPGMDGIEATRMIMDDPETAGCQVLILTTFEDDHYVFQALRAGASGFVGKGAGPDELVQAVRTIARGEALLSARATRALIDRFVPRTPQTVPEITPEAAGLTERELEIVVLVARGLSNDEIAEHLVISPLTVKTHINRSMAKLSVHDRAQLVIFAYEHNLFSRYGNVG</sequence>
<dbReference type="InterPro" id="IPR058245">
    <property type="entry name" value="NreC/VraR/RcsB-like_REC"/>
</dbReference>
<evidence type="ECO:0000313" key="9">
    <source>
        <dbReference type="Proteomes" id="UP000569914"/>
    </source>
</evidence>
<dbReference type="SUPFAM" id="SSF52172">
    <property type="entry name" value="CheY-like"/>
    <property type="match status" value="1"/>
</dbReference>
<dbReference type="RefSeq" id="WP_179748338.1">
    <property type="nucleotide sequence ID" value="NZ_JACCBU010000001.1"/>
</dbReference>
<accession>A0A7Y9L783</accession>
<comment type="caution">
    <text evidence="8">The sequence shown here is derived from an EMBL/GenBank/DDBJ whole genome shotgun (WGS) entry which is preliminary data.</text>
</comment>
<evidence type="ECO:0000256" key="1">
    <source>
        <dbReference type="ARBA" id="ARBA00022553"/>
    </source>
</evidence>
<evidence type="ECO:0000256" key="2">
    <source>
        <dbReference type="ARBA" id="ARBA00023015"/>
    </source>
</evidence>
<dbReference type="SMART" id="SM00421">
    <property type="entry name" value="HTH_LUXR"/>
    <property type="match status" value="1"/>
</dbReference>
<keyword evidence="3 8" id="KW-0238">DNA-binding</keyword>
<dbReference type="PRINTS" id="PR00038">
    <property type="entry name" value="HTHLUXR"/>
</dbReference>
<dbReference type="Pfam" id="PF00196">
    <property type="entry name" value="GerE"/>
    <property type="match status" value="1"/>
</dbReference>
<gene>
    <name evidence="8" type="ORF">BKA15_000838</name>
</gene>
<feature type="domain" description="HTH luxR-type" evidence="6">
    <location>
        <begin position="151"/>
        <end position="216"/>
    </location>
</feature>
<dbReference type="Pfam" id="PF00072">
    <property type="entry name" value="Response_reg"/>
    <property type="match status" value="1"/>
</dbReference>
<dbReference type="SMART" id="SM00448">
    <property type="entry name" value="REC"/>
    <property type="match status" value="1"/>
</dbReference>
<feature type="domain" description="Response regulatory" evidence="7">
    <location>
        <begin position="4"/>
        <end position="122"/>
    </location>
</feature>
<reference evidence="8 9" key="1">
    <citation type="submission" date="2020-07" db="EMBL/GenBank/DDBJ databases">
        <title>Sequencing the genomes of 1000 actinobacteria strains.</title>
        <authorList>
            <person name="Klenk H.-P."/>
        </authorList>
    </citation>
    <scope>NUCLEOTIDE SEQUENCE [LARGE SCALE GENOMIC DNA]</scope>
    <source>
        <strain evidence="8 9">DSM 22083</strain>
    </source>
</reference>
<dbReference type="PROSITE" id="PS50043">
    <property type="entry name" value="HTH_LUXR_2"/>
    <property type="match status" value="1"/>
</dbReference>
<keyword evidence="1 5" id="KW-0597">Phosphoprotein</keyword>
<dbReference type="InterPro" id="IPR001789">
    <property type="entry name" value="Sig_transdc_resp-reg_receiver"/>
</dbReference>
<evidence type="ECO:0000256" key="4">
    <source>
        <dbReference type="ARBA" id="ARBA00023163"/>
    </source>
</evidence>
<dbReference type="GO" id="GO:0000160">
    <property type="term" value="P:phosphorelay signal transduction system"/>
    <property type="evidence" value="ECO:0007669"/>
    <property type="project" value="InterPro"/>
</dbReference>
<dbReference type="GO" id="GO:0006355">
    <property type="term" value="P:regulation of DNA-templated transcription"/>
    <property type="evidence" value="ECO:0007669"/>
    <property type="project" value="InterPro"/>
</dbReference>
<evidence type="ECO:0000259" key="7">
    <source>
        <dbReference type="PROSITE" id="PS50110"/>
    </source>
</evidence>
<protein>
    <submittedName>
        <fullName evidence="8">DNA-binding NarL/FixJ family response regulator</fullName>
    </submittedName>
</protein>
<keyword evidence="2" id="KW-0805">Transcription regulation</keyword>
<dbReference type="CDD" id="cd06170">
    <property type="entry name" value="LuxR_C_like"/>
    <property type="match status" value="1"/>
</dbReference>
<dbReference type="InterPro" id="IPR011006">
    <property type="entry name" value="CheY-like_superfamily"/>
</dbReference>
<evidence type="ECO:0000259" key="6">
    <source>
        <dbReference type="PROSITE" id="PS50043"/>
    </source>
</evidence>
<dbReference type="Gene3D" id="3.40.50.2300">
    <property type="match status" value="1"/>
</dbReference>
<name>A0A7Y9L783_9ACTN</name>
<keyword evidence="4" id="KW-0804">Transcription</keyword>
<feature type="modified residue" description="4-aspartylphosphate" evidence="5">
    <location>
        <position position="55"/>
    </location>
</feature>
<dbReference type="PROSITE" id="PS50110">
    <property type="entry name" value="RESPONSE_REGULATORY"/>
    <property type="match status" value="1"/>
</dbReference>
<keyword evidence="9" id="KW-1185">Reference proteome</keyword>
<dbReference type="CDD" id="cd17535">
    <property type="entry name" value="REC_NarL-like"/>
    <property type="match status" value="1"/>
</dbReference>
<dbReference type="AlphaFoldDB" id="A0A7Y9L783"/>
<evidence type="ECO:0000256" key="3">
    <source>
        <dbReference type="ARBA" id="ARBA00023125"/>
    </source>
</evidence>
<organism evidence="8 9">
    <name type="scientific">Microlunatus parietis</name>
    <dbReference type="NCBI Taxonomy" id="682979"/>
    <lineage>
        <taxon>Bacteria</taxon>
        <taxon>Bacillati</taxon>
        <taxon>Actinomycetota</taxon>
        <taxon>Actinomycetes</taxon>
        <taxon>Propionibacteriales</taxon>
        <taxon>Propionibacteriaceae</taxon>
        <taxon>Microlunatus</taxon>
    </lineage>
</organism>
<dbReference type="PROSITE" id="PS00622">
    <property type="entry name" value="HTH_LUXR_1"/>
    <property type="match status" value="1"/>
</dbReference>
<dbReference type="EMBL" id="JACCBU010000001">
    <property type="protein sequence ID" value="NYE69509.1"/>
    <property type="molecule type" value="Genomic_DNA"/>
</dbReference>
<proteinExistence type="predicted"/>
<dbReference type="InterPro" id="IPR000792">
    <property type="entry name" value="Tscrpt_reg_LuxR_C"/>
</dbReference>
<dbReference type="PANTHER" id="PTHR43214">
    <property type="entry name" value="TWO-COMPONENT RESPONSE REGULATOR"/>
    <property type="match status" value="1"/>
</dbReference>
<dbReference type="Proteomes" id="UP000569914">
    <property type="component" value="Unassembled WGS sequence"/>
</dbReference>
<evidence type="ECO:0000256" key="5">
    <source>
        <dbReference type="PROSITE-ProRule" id="PRU00169"/>
    </source>
</evidence>
<dbReference type="GO" id="GO:0003677">
    <property type="term" value="F:DNA binding"/>
    <property type="evidence" value="ECO:0007669"/>
    <property type="project" value="UniProtKB-KW"/>
</dbReference>
<evidence type="ECO:0000313" key="8">
    <source>
        <dbReference type="EMBL" id="NYE69509.1"/>
    </source>
</evidence>